<dbReference type="PANTHER" id="PTHR35807:SF1">
    <property type="entry name" value="TRANSCRIPTIONAL REGULATOR REDD"/>
    <property type="match status" value="1"/>
</dbReference>
<evidence type="ECO:0000313" key="4">
    <source>
        <dbReference type="EMBL" id="HIZ00998.1"/>
    </source>
</evidence>
<proteinExistence type="predicted"/>
<dbReference type="Gene3D" id="2.120.10.80">
    <property type="entry name" value="Kelch-type beta propeller"/>
    <property type="match status" value="1"/>
</dbReference>
<dbReference type="PANTHER" id="PTHR35807">
    <property type="entry name" value="TRANSCRIPTIONAL REGULATOR REDD-RELATED"/>
    <property type="match status" value="1"/>
</dbReference>
<keyword evidence="2" id="KW-1133">Transmembrane helix</keyword>
<feature type="region of interest" description="Disordered" evidence="1">
    <location>
        <begin position="587"/>
        <end position="633"/>
    </location>
</feature>
<keyword evidence="2" id="KW-0812">Transmembrane</keyword>
<feature type="chain" id="PRO_5039350930" description="Transmembrane protein" evidence="3">
    <location>
        <begin position="26"/>
        <end position="875"/>
    </location>
</feature>
<dbReference type="EMBL" id="DXCK01000034">
    <property type="protein sequence ID" value="HIZ00998.1"/>
    <property type="molecule type" value="Genomic_DNA"/>
</dbReference>
<dbReference type="Pfam" id="PF24681">
    <property type="entry name" value="Kelch_KLHDC2_KLHL20_DRC7"/>
    <property type="match status" value="1"/>
</dbReference>
<evidence type="ECO:0000256" key="2">
    <source>
        <dbReference type="SAM" id="Phobius"/>
    </source>
</evidence>
<feature type="transmembrane region" description="Helical" evidence="2">
    <location>
        <begin position="558"/>
        <end position="579"/>
    </location>
</feature>
<dbReference type="InterPro" id="IPR051677">
    <property type="entry name" value="AfsR-DnrI-RedD_regulator"/>
</dbReference>
<feature type="compositionally biased region" description="Acidic residues" evidence="1">
    <location>
        <begin position="610"/>
        <end position="619"/>
    </location>
</feature>
<feature type="signal peptide" evidence="3">
    <location>
        <begin position="1"/>
        <end position="25"/>
    </location>
</feature>
<reference evidence="4" key="1">
    <citation type="journal article" date="2021" name="PeerJ">
        <title>Extensive microbial diversity within the chicken gut microbiome revealed by metagenomics and culture.</title>
        <authorList>
            <person name="Gilroy R."/>
            <person name="Ravi A."/>
            <person name="Getino M."/>
            <person name="Pursley I."/>
            <person name="Horton D.L."/>
            <person name="Alikhan N.F."/>
            <person name="Baker D."/>
            <person name="Gharbi K."/>
            <person name="Hall N."/>
            <person name="Watson M."/>
            <person name="Adriaenssens E.M."/>
            <person name="Foster-Nyarko E."/>
            <person name="Jarju S."/>
            <person name="Secka A."/>
            <person name="Antonio M."/>
            <person name="Oren A."/>
            <person name="Chaudhuri R.R."/>
            <person name="La Ragione R."/>
            <person name="Hildebrand F."/>
            <person name="Pallen M.J."/>
        </authorList>
    </citation>
    <scope>NUCLEOTIDE SEQUENCE</scope>
    <source>
        <strain evidence="4">ChiHjej12B11-24981</strain>
    </source>
</reference>
<sequence length="875" mass="100227">MNKSNSFLLFLFLLTLFCLPDGSHAQGLQFYGNEKRIAERSSLCVFSEEHAQPAVQHLSLSFSYNAQNVESPGYIFYLKDAESDLAYNLTYDYNFADKAGNFMFAQDGKQIYHTTTLPARAIHRNRMEVSIHMDFAQNQASIRIGDDSTFVNDIGLEANRRKFTPQLFFGMYRHILETASFCLQDLRIECDDKSWTFPLDESRGEDVHDSHGITTGHVENPVWLINDAYHWKKLYSYHSSSPAGFAFSTSQQLAYIYNRDSLITYDPYQQRAQGSPYDSPTLPVRLGMCFFDEKERYIYAYELNGQETYMARLEPATRRWDIIDQGNIDLQMHHHGAVFSQDSKRFLFFGGYGNRSYYNTFIRYDLTTNRWDTLAFDGPSVAPRFFAAMTMAPDGKHAYLYGGKGNEAGDQNVGICYYYDLYRLDLERHSIEKLWEHAAPPEDMVPAREMVPTPDGKWLYLLAYPEYKPQTYLRLYRLSIADGCCEALGDSIPMTSEEIATNANLYYSARLNEFYCVVQEFGKYGDNDTRIYALSAPPVNEAAVHRYDHAGKASASTMLWIVAAVIILASCAGIGLLLMRKRRPAQPPTAIEPDAAPASPQPQEANKEEAQEEDKEEKEEPASPEPSITLPDKNRLHLFGPFCAIDRHGRDMSHLFSPKIRHLFLYILINSVLKNGVLSADLNVLFWPDKPEDKIKNLKNVHINHLRKALQDIDGIELVHNQGYYRLQVSDKCFCDFYRFAALSENLGRVPERAEEREELAGLLSRGRFLDTVRSELFDYSKQQVEAFAIPFLEQELAKASPAASIRLCKILQVWDPLSEVALRSTIRAYRRRNQYGQALQAYTAFCAEWRQMMGEEYTVRFEDMDDGAKPSTEA</sequence>
<dbReference type="AlphaFoldDB" id="A0A9D2CWN4"/>
<comment type="caution">
    <text evidence="4">The sequence shown here is derived from an EMBL/GenBank/DDBJ whole genome shotgun (WGS) entry which is preliminary data.</text>
</comment>
<dbReference type="Proteomes" id="UP000824023">
    <property type="component" value="Unassembled WGS sequence"/>
</dbReference>
<evidence type="ECO:0000256" key="1">
    <source>
        <dbReference type="SAM" id="MobiDB-lite"/>
    </source>
</evidence>
<dbReference type="SUPFAM" id="SSF50965">
    <property type="entry name" value="Galactose oxidase, central domain"/>
    <property type="match status" value="1"/>
</dbReference>
<reference evidence="4" key="2">
    <citation type="submission" date="2021-04" db="EMBL/GenBank/DDBJ databases">
        <authorList>
            <person name="Gilroy R."/>
        </authorList>
    </citation>
    <scope>NUCLEOTIDE SEQUENCE</scope>
    <source>
        <strain evidence="4">ChiHjej12B11-24981</strain>
    </source>
</reference>
<accession>A0A9D2CWN4</accession>
<evidence type="ECO:0000256" key="3">
    <source>
        <dbReference type="SAM" id="SignalP"/>
    </source>
</evidence>
<dbReference type="Gene3D" id="1.10.10.10">
    <property type="entry name" value="Winged helix-like DNA-binding domain superfamily/Winged helix DNA-binding domain"/>
    <property type="match status" value="1"/>
</dbReference>
<keyword evidence="2" id="KW-0472">Membrane</keyword>
<dbReference type="GO" id="GO:0006355">
    <property type="term" value="P:regulation of DNA-templated transcription"/>
    <property type="evidence" value="ECO:0007669"/>
    <property type="project" value="TreeGrafter"/>
</dbReference>
<keyword evidence="3" id="KW-0732">Signal</keyword>
<dbReference type="InterPro" id="IPR015915">
    <property type="entry name" value="Kelch-typ_b-propeller"/>
</dbReference>
<evidence type="ECO:0000313" key="5">
    <source>
        <dbReference type="Proteomes" id="UP000824023"/>
    </source>
</evidence>
<dbReference type="GO" id="GO:0003677">
    <property type="term" value="F:DNA binding"/>
    <property type="evidence" value="ECO:0007669"/>
    <property type="project" value="TreeGrafter"/>
</dbReference>
<protein>
    <recommendedName>
        <fullName evidence="6">Transmembrane protein</fullName>
    </recommendedName>
</protein>
<organism evidence="4 5">
    <name type="scientific">Candidatus Bacteroides merdipullorum</name>
    <dbReference type="NCBI Taxonomy" id="2838474"/>
    <lineage>
        <taxon>Bacteria</taxon>
        <taxon>Pseudomonadati</taxon>
        <taxon>Bacteroidota</taxon>
        <taxon>Bacteroidia</taxon>
        <taxon>Bacteroidales</taxon>
        <taxon>Bacteroidaceae</taxon>
        <taxon>Bacteroides</taxon>
    </lineage>
</organism>
<dbReference type="InterPro" id="IPR011043">
    <property type="entry name" value="Gal_Oxase/kelch_b-propeller"/>
</dbReference>
<evidence type="ECO:0008006" key="6">
    <source>
        <dbReference type="Google" id="ProtNLM"/>
    </source>
</evidence>
<gene>
    <name evidence="4" type="ORF">H9819_01925</name>
</gene>
<dbReference type="InterPro" id="IPR036388">
    <property type="entry name" value="WH-like_DNA-bd_sf"/>
</dbReference>
<name>A0A9D2CWN4_9BACE</name>